<dbReference type="EMBL" id="KV417483">
    <property type="protein sequence ID" value="KZP33113.1"/>
    <property type="molecule type" value="Genomic_DNA"/>
</dbReference>
<evidence type="ECO:0000313" key="2">
    <source>
        <dbReference type="Proteomes" id="UP000076532"/>
    </source>
</evidence>
<keyword evidence="2" id="KW-1185">Reference proteome</keyword>
<dbReference type="AlphaFoldDB" id="A0A166VVT1"/>
<accession>A0A166VVT1</accession>
<reference evidence="1 2" key="1">
    <citation type="journal article" date="2016" name="Mol. Biol. Evol.">
        <title>Comparative Genomics of Early-Diverging Mushroom-Forming Fungi Provides Insights into the Origins of Lignocellulose Decay Capabilities.</title>
        <authorList>
            <person name="Nagy L.G."/>
            <person name="Riley R."/>
            <person name="Tritt A."/>
            <person name="Adam C."/>
            <person name="Daum C."/>
            <person name="Floudas D."/>
            <person name="Sun H."/>
            <person name="Yadav J.S."/>
            <person name="Pangilinan J."/>
            <person name="Larsson K.H."/>
            <person name="Matsuura K."/>
            <person name="Barry K."/>
            <person name="Labutti K."/>
            <person name="Kuo R."/>
            <person name="Ohm R.A."/>
            <person name="Bhattacharya S.S."/>
            <person name="Shirouzu T."/>
            <person name="Yoshinaga Y."/>
            <person name="Martin F.M."/>
            <person name="Grigoriev I.V."/>
            <person name="Hibbett D.S."/>
        </authorList>
    </citation>
    <scope>NUCLEOTIDE SEQUENCE [LARGE SCALE GENOMIC DNA]</scope>
    <source>
        <strain evidence="1 2">CBS 109695</strain>
    </source>
</reference>
<name>A0A166VVT1_9AGAM</name>
<evidence type="ECO:0000313" key="1">
    <source>
        <dbReference type="EMBL" id="KZP33113.1"/>
    </source>
</evidence>
<dbReference type="Proteomes" id="UP000076532">
    <property type="component" value="Unassembled WGS sequence"/>
</dbReference>
<gene>
    <name evidence="1" type="ORF">FIBSPDRAFT_924676</name>
</gene>
<organism evidence="1 2">
    <name type="scientific">Athelia psychrophila</name>
    <dbReference type="NCBI Taxonomy" id="1759441"/>
    <lineage>
        <taxon>Eukaryota</taxon>
        <taxon>Fungi</taxon>
        <taxon>Dikarya</taxon>
        <taxon>Basidiomycota</taxon>
        <taxon>Agaricomycotina</taxon>
        <taxon>Agaricomycetes</taxon>
        <taxon>Agaricomycetidae</taxon>
        <taxon>Atheliales</taxon>
        <taxon>Atheliaceae</taxon>
        <taxon>Athelia</taxon>
    </lineage>
</organism>
<proteinExistence type="predicted"/>
<protein>
    <submittedName>
        <fullName evidence="1">Uncharacterized protein</fullName>
    </submittedName>
</protein>
<sequence>MAEHAASEYRLDDNKYRGSGYPNCCDGSYYKISKYSGPAAGLTISNTDFKRGNILNIVFAGKRCFWTCLKNYYRYLNAQHKCQWEALDGQENRQEEEDSDAVAGARCMALGGIVSRQGVSSNLRLGNSLDLAAPLHNTGRHTQLLVFGMKRRSVEKIAHHSPWIAPIFIWRAVIGQQLSYQELAGLRKSSTDERYRVSLAIKSLSSLDLSTPAAKVKGTRILM</sequence>